<dbReference type="InterPro" id="IPR032861">
    <property type="entry name" value="TAXi_N"/>
</dbReference>
<comment type="similarity">
    <text evidence="1">Belongs to the peptidase A1 family.</text>
</comment>
<dbReference type="PANTHER" id="PTHR13683">
    <property type="entry name" value="ASPARTYL PROTEASES"/>
    <property type="match status" value="1"/>
</dbReference>
<dbReference type="PROSITE" id="PS51767">
    <property type="entry name" value="PEPTIDASE_A1"/>
    <property type="match status" value="1"/>
</dbReference>
<dbReference type="Proteomes" id="UP000287651">
    <property type="component" value="Unassembled WGS sequence"/>
</dbReference>
<evidence type="ECO:0000259" key="2">
    <source>
        <dbReference type="PROSITE" id="PS51767"/>
    </source>
</evidence>
<protein>
    <recommendedName>
        <fullName evidence="2">Peptidase A1 domain-containing protein</fullName>
    </recommendedName>
</protein>
<dbReference type="InterPro" id="IPR001461">
    <property type="entry name" value="Aspartic_peptidase_A1"/>
</dbReference>
<dbReference type="PANTHER" id="PTHR13683:SF232">
    <property type="entry name" value="OS09G0542100 PROTEIN"/>
    <property type="match status" value="1"/>
</dbReference>
<dbReference type="Pfam" id="PF14543">
    <property type="entry name" value="TAXi_N"/>
    <property type="match status" value="1"/>
</dbReference>
<name>A0A427AYY1_ENSVE</name>
<evidence type="ECO:0000256" key="1">
    <source>
        <dbReference type="ARBA" id="ARBA00007447"/>
    </source>
</evidence>
<dbReference type="Gene3D" id="2.40.70.10">
    <property type="entry name" value="Acid Proteases"/>
    <property type="match status" value="1"/>
</dbReference>
<organism evidence="3 4">
    <name type="scientific">Ensete ventricosum</name>
    <name type="common">Abyssinian banana</name>
    <name type="synonym">Musa ensete</name>
    <dbReference type="NCBI Taxonomy" id="4639"/>
    <lineage>
        <taxon>Eukaryota</taxon>
        <taxon>Viridiplantae</taxon>
        <taxon>Streptophyta</taxon>
        <taxon>Embryophyta</taxon>
        <taxon>Tracheophyta</taxon>
        <taxon>Spermatophyta</taxon>
        <taxon>Magnoliopsida</taxon>
        <taxon>Liliopsida</taxon>
        <taxon>Zingiberales</taxon>
        <taxon>Musaceae</taxon>
        <taxon>Ensete</taxon>
    </lineage>
</organism>
<gene>
    <name evidence="3" type="ORF">B296_00007756</name>
</gene>
<dbReference type="AlphaFoldDB" id="A0A427AYY1"/>
<proteinExistence type="inferred from homology"/>
<dbReference type="GO" id="GO:0006508">
    <property type="term" value="P:proteolysis"/>
    <property type="evidence" value="ECO:0007669"/>
    <property type="project" value="InterPro"/>
</dbReference>
<feature type="domain" description="Peptidase A1" evidence="2">
    <location>
        <begin position="1"/>
        <end position="155"/>
    </location>
</feature>
<dbReference type="InterPro" id="IPR033121">
    <property type="entry name" value="PEPTIDASE_A1"/>
</dbReference>
<evidence type="ECO:0000313" key="4">
    <source>
        <dbReference type="Proteomes" id="UP000287651"/>
    </source>
</evidence>
<accession>A0A427AYY1</accession>
<dbReference type="InterPro" id="IPR021109">
    <property type="entry name" value="Peptidase_aspartic_dom_sf"/>
</dbReference>
<dbReference type="GO" id="GO:0004190">
    <property type="term" value="F:aspartic-type endopeptidase activity"/>
    <property type="evidence" value="ECO:0007669"/>
    <property type="project" value="InterPro"/>
</dbReference>
<sequence length="155" mass="17068">MTFLVALDTGSDLFWVPCDCKQCAPTTSPDYGNVSFNIYSPNASSTSKKVLCSNGLCDHQNRTSCTAAASNCPYVVQYVSANTSSSGILVEDILYLMTEEAAPQIVKAPIIFGYCCLHFKSFQFIRNPYSCLFLPMLKILWLTSADVEKFKLALS</sequence>
<dbReference type="EMBL" id="AMZH03000902">
    <property type="protein sequence ID" value="RRT81474.1"/>
    <property type="molecule type" value="Genomic_DNA"/>
</dbReference>
<evidence type="ECO:0000313" key="3">
    <source>
        <dbReference type="EMBL" id="RRT81474.1"/>
    </source>
</evidence>
<dbReference type="SUPFAM" id="SSF50630">
    <property type="entry name" value="Acid proteases"/>
    <property type="match status" value="1"/>
</dbReference>
<comment type="caution">
    <text evidence="3">The sequence shown here is derived from an EMBL/GenBank/DDBJ whole genome shotgun (WGS) entry which is preliminary data.</text>
</comment>
<reference evidence="3 4" key="1">
    <citation type="journal article" date="2014" name="Agronomy (Basel)">
        <title>A Draft Genome Sequence for Ensete ventricosum, the Drought-Tolerant Tree Against Hunger.</title>
        <authorList>
            <person name="Harrison J."/>
            <person name="Moore K.A."/>
            <person name="Paszkiewicz K."/>
            <person name="Jones T."/>
            <person name="Grant M."/>
            <person name="Ambacheew D."/>
            <person name="Muzemil S."/>
            <person name="Studholme D.J."/>
        </authorList>
    </citation>
    <scope>NUCLEOTIDE SEQUENCE [LARGE SCALE GENOMIC DNA]</scope>
</reference>